<reference evidence="10 11" key="1">
    <citation type="submission" date="2024-05" db="EMBL/GenBank/DDBJ databases">
        <title>Haplotype-resolved chromosome-level genome assembly of Huyou (Citrus changshanensis).</title>
        <authorList>
            <person name="Miao C."/>
            <person name="Chen W."/>
            <person name="Wu Y."/>
            <person name="Wang L."/>
            <person name="Zhao S."/>
            <person name="Grierson D."/>
            <person name="Xu C."/>
            <person name="Chen K."/>
        </authorList>
    </citation>
    <scope>NUCLEOTIDE SEQUENCE [LARGE SCALE GENOMIC DNA]</scope>
    <source>
        <strain evidence="10">01-14</strain>
        <tissue evidence="10">Leaf</tissue>
    </source>
</reference>
<dbReference type="GO" id="GO:0051301">
    <property type="term" value="P:cell division"/>
    <property type="evidence" value="ECO:0007669"/>
    <property type="project" value="UniProtKB-KW"/>
</dbReference>
<dbReference type="PANTHER" id="PTHR15459:SF3">
    <property type="entry name" value="POLYAMINE-MODULATED FACTOR 1"/>
    <property type="match status" value="1"/>
</dbReference>
<dbReference type="Pfam" id="PF03980">
    <property type="entry name" value="Nnf1"/>
    <property type="match status" value="1"/>
</dbReference>
<name>A0AAP0QIR6_9ROSI</name>
<dbReference type="Proteomes" id="UP001428341">
    <property type="component" value="Unassembled WGS sequence"/>
</dbReference>
<evidence type="ECO:0000313" key="11">
    <source>
        <dbReference type="Proteomes" id="UP001428341"/>
    </source>
</evidence>
<keyword evidence="5" id="KW-0498">Mitosis</keyword>
<evidence type="ECO:0000256" key="6">
    <source>
        <dbReference type="ARBA" id="ARBA00022838"/>
    </source>
</evidence>
<dbReference type="GO" id="GO:0005634">
    <property type="term" value="C:nucleus"/>
    <property type="evidence" value="ECO:0007669"/>
    <property type="project" value="UniProtKB-SubCell"/>
</dbReference>
<evidence type="ECO:0000313" key="10">
    <source>
        <dbReference type="EMBL" id="KAK9194625.1"/>
    </source>
</evidence>
<protein>
    <submittedName>
        <fullName evidence="10">Uncharacterized protein</fullName>
    </submittedName>
</protein>
<evidence type="ECO:0000256" key="3">
    <source>
        <dbReference type="ARBA" id="ARBA00022454"/>
    </source>
</evidence>
<keyword evidence="8" id="KW-0131">Cell cycle</keyword>
<gene>
    <name evidence="10" type="ORF">WN944_005332</name>
</gene>
<proteinExistence type="predicted"/>
<keyword evidence="9" id="KW-0137">Centromere</keyword>
<comment type="subcellular location">
    <subcellularLocation>
        <location evidence="2">Chromosome</location>
        <location evidence="2">Centromere</location>
        <location evidence="2">Kinetochore</location>
    </subcellularLocation>
    <subcellularLocation>
        <location evidence="1">Nucleus</location>
    </subcellularLocation>
</comment>
<evidence type="ECO:0000256" key="8">
    <source>
        <dbReference type="ARBA" id="ARBA00023306"/>
    </source>
</evidence>
<evidence type="ECO:0000256" key="2">
    <source>
        <dbReference type="ARBA" id="ARBA00004629"/>
    </source>
</evidence>
<dbReference type="PANTHER" id="PTHR15459">
    <property type="entry name" value="POLYAMINE-MODULATED FACTOR 1"/>
    <property type="match status" value="1"/>
</dbReference>
<keyword evidence="3" id="KW-0158">Chromosome</keyword>
<evidence type="ECO:0000256" key="4">
    <source>
        <dbReference type="ARBA" id="ARBA00022618"/>
    </source>
</evidence>
<dbReference type="GO" id="GO:0000444">
    <property type="term" value="C:MIS12/MIND type complex"/>
    <property type="evidence" value="ECO:0007669"/>
    <property type="project" value="InterPro"/>
</dbReference>
<organism evidence="10 11">
    <name type="scientific">Citrus x changshan-huyou</name>
    <dbReference type="NCBI Taxonomy" id="2935761"/>
    <lineage>
        <taxon>Eukaryota</taxon>
        <taxon>Viridiplantae</taxon>
        <taxon>Streptophyta</taxon>
        <taxon>Embryophyta</taxon>
        <taxon>Tracheophyta</taxon>
        <taxon>Spermatophyta</taxon>
        <taxon>Magnoliopsida</taxon>
        <taxon>eudicotyledons</taxon>
        <taxon>Gunneridae</taxon>
        <taxon>Pentapetalae</taxon>
        <taxon>rosids</taxon>
        <taxon>malvids</taxon>
        <taxon>Sapindales</taxon>
        <taxon>Rutaceae</taxon>
        <taxon>Aurantioideae</taxon>
        <taxon>Citrus</taxon>
    </lineage>
</organism>
<evidence type="ECO:0000256" key="1">
    <source>
        <dbReference type="ARBA" id="ARBA00004123"/>
    </source>
</evidence>
<keyword evidence="11" id="KW-1185">Reference proteome</keyword>
<evidence type="ECO:0000256" key="7">
    <source>
        <dbReference type="ARBA" id="ARBA00023242"/>
    </source>
</evidence>
<evidence type="ECO:0000256" key="9">
    <source>
        <dbReference type="ARBA" id="ARBA00023328"/>
    </source>
</evidence>
<dbReference type="GO" id="GO:0007059">
    <property type="term" value="P:chromosome segregation"/>
    <property type="evidence" value="ECO:0007669"/>
    <property type="project" value="TreeGrafter"/>
</dbReference>
<keyword evidence="6" id="KW-0995">Kinetochore</keyword>
<keyword evidence="7" id="KW-0539">Nucleus</keyword>
<keyword evidence="4" id="KW-0132">Cell division</keyword>
<dbReference type="AlphaFoldDB" id="A0AAP0QIR6"/>
<dbReference type="InterPro" id="IPR007128">
    <property type="entry name" value="PMF1/Nnf1"/>
</dbReference>
<sequence length="184" mass="20979">MEESGPAVIGSRQSDLNKSFKLAIRSLLTTCSKEEFGKAFDRFSSSEQNSLHRLFIQVITSLHENIENEFESLCLETQVGAALDTVEQFMEEQSLDPLFSEKTNVMDVVCDLTTAKKNEICYLTCMLERVEEQNRLRKARLELLKKGRQDFSGMTEVVEKLQLRSGIAYYGTYNNGFHDPELMG</sequence>
<dbReference type="EMBL" id="JBCGBO010000006">
    <property type="protein sequence ID" value="KAK9194625.1"/>
    <property type="molecule type" value="Genomic_DNA"/>
</dbReference>
<accession>A0AAP0QIR6</accession>
<comment type="caution">
    <text evidence="10">The sequence shown here is derived from an EMBL/GenBank/DDBJ whole genome shotgun (WGS) entry which is preliminary data.</text>
</comment>
<evidence type="ECO:0000256" key="5">
    <source>
        <dbReference type="ARBA" id="ARBA00022776"/>
    </source>
</evidence>